<protein>
    <submittedName>
        <fullName evidence="2">Uncharacterized protein</fullName>
    </submittedName>
</protein>
<dbReference type="EMBL" id="NPEF02000014">
    <property type="protein sequence ID" value="MDV6236551.1"/>
    <property type="molecule type" value="Genomic_DNA"/>
</dbReference>
<proteinExistence type="predicted"/>
<accession>A0AAE4QQ22</accession>
<sequence>MRLCFPFLRPVRFFSPVYSFLYNSFVCFLFFSVSATYGGESESVRKGCFSGVAEFAKSVSVSLGETDENLKILKSILRSEYVWVVDSTPSKNSDYYLLRRFRTGEYCPVLKTKGYTIKERKRGDKEFVTVKTQGSGSVSTLELYYILNRGGVLFRLRRCEESRTGADGKTRRFRIECPDAVSDL</sequence>
<comment type="caution">
    <text evidence="2">The sequence shown here is derived from an EMBL/GenBank/DDBJ whole genome shotgun (WGS) entry which is preliminary data.</text>
</comment>
<keyword evidence="1" id="KW-0812">Transmembrane</keyword>
<keyword evidence="3" id="KW-1185">Reference proteome</keyword>
<feature type="transmembrane region" description="Helical" evidence="1">
    <location>
        <begin position="20"/>
        <end position="37"/>
    </location>
</feature>
<dbReference type="Proteomes" id="UP000232122">
    <property type="component" value="Unassembled WGS sequence"/>
</dbReference>
<keyword evidence="1" id="KW-1133">Transmembrane helix</keyword>
<dbReference type="RefSeq" id="WP_100748182.1">
    <property type="nucleotide sequence ID" value="NZ_NPEF02000014.1"/>
</dbReference>
<gene>
    <name evidence="2" type="ORF">CH379_013030</name>
</gene>
<evidence type="ECO:0000313" key="3">
    <source>
        <dbReference type="Proteomes" id="UP000232122"/>
    </source>
</evidence>
<dbReference type="AlphaFoldDB" id="A0AAE4QQ22"/>
<name>A0AAE4QQ22_9LEPT</name>
<reference evidence="2 3" key="1">
    <citation type="journal article" date="2018" name="Microb. Genom.">
        <title>Deciphering the unexplored Leptospira diversity from soils uncovers genomic evolution to virulence.</title>
        <authorList>
            <person name="Thibeaux R."/>
            <person name="Iraola G."/>
            <person name="Ferres I."/>
            <person name="Bierque E."/>
            <person name="Girault D."/>
            <person name="Soupe-Gilbert M.E."/>
            <person name="Picardeau M."/>
            <person name="Goarant C."/>
        </authorList>
    </citation>
    <scope>NUCLEOTIDE SEQUENCE [LARGE SCALE GENOMIC DNA]</scope>
    <source>
        <strain evidence="2 3">ATI7-C-A5</strain>
    </source>
</reference>
<evidence type="ECO:0000313" key="2">
    <source>
        <dbReference type="EMBL" id="MDV6236551.1"/>
    </source>
</evidence>
<keyword evidence="1" id="KW-0472">Membrane</keyword>
<organism evidence="2 3">
    <name type="scientific">Leptospira ellisii</name>
    <dbReference type="NCBI Taxonomy" id="2023197"/>
    <lineage>
        <taxon>Bacteria</taxon>
        <taxon>Pseudomonadati</taxon>
        <taxon>Spirochaetota</taxon>
        <taxon>Spirochaetia</taxon>
        <taxon>Leptospirales</taxon>
        <taxon>Leptospiraceae</taxon>
        <taxon>Leptospira</taxon>
    </lineage>
</organism>
<evidence type="ECO:0000256" key="1">
    <source>
        <dbReference type="SAM" id="Phobius"/>
    </source>
</evidence>